<accession>A0ABU2M961</accession>
<keyword evidence="1" id="KW-0812">Transmembrane</keyword>
<sequence>MPQDPTDDDKTQHYIEMWKQTISVQQHFNDISWRIRGLALTAMTFTLGTAAVTSRERTEVTLFSLSLKFPTLILFFGLILWLAFYFVDKSWYHRLLIGSVKHGETLETELRRMLPKAGLTHQISASSPSPLPEYFHNSWPYKQAIHSTGKLRIFYWMGVLILVAFATGIQLSS</sequence>
<comment type="caution">
    <text evidence="2">The sequence shown here is derived from an EMBL/GenBank/DDBJ whole genome shotgun (WGS) entry which is preliminary data.</text>
</comment>
<evidence type="ECO:0008006" key="4">
    <source>
        <dbReference type="Google" id="ProtNLM"/>
    </source>
</evidence>
<dbReference type="Proteomes" id="UP001183390">
    <property type="component" value="Unassembled WGS sequence"/>
</dbReference>
<feature type="transmembrane region" description="Helical" evidence="1">
    <location>
        <begin position="153"/>
        <end position="171"/>
    </location>
</feature>
<feature type="transmembrane region" description="Helical" evidence="1">
    <location>
        <begin position="65"/>
        <end position="87"/>
    </location>
</feature>
<dbReference type="RefSeq" id="WP_311511870.1">
    <property type="nucleotide sequence ID" value="NZ_JAVREP010000007.1"/>
</dbReference>
<evidence type="ECO:0000256" key="1">
    <source>
        <dbReference type="SAM" id="Phobius"/>
    </source>
</evidence>
<keyword evidence="3" id="KW-1185">Reference proteome</keyword>
<keyword evidence="1" id="KW-1133">Transmembrane helix</keyword>
<gene>
    <name evidence="2" type="ORF">RM479_12360</name>
</gene>
<evidence type="ECO:0000313" key="2">
    <source>
        <dbReference type="EMBL" id="MDT0329206.1"/>
    </source>
</evidence>
<keyword evidence="1" id="KW-0472">Membrane</keyword>
<name>A0ABU2M961_9ACTN</name>
<reference evidence="3" key="1">
    <citation type="submission" date="2023-07" db="EMBL/GenBank/DDBJ databases">
        <title>30 novel species of actinomycetes from the DSMZ collection.</title>
        <authorList>
            <person name="Nouioui I."/>
        </authorList>
    </citation>
    <scope>NUCLEOTIDE SEQUENCE [LARGE SCALE GENOMIC DNA]</scope>
    <source>
        <strain evidence="3">DSM 44743</strain>
    </source>
</reference>
<dbReference type="EMBL" id="JAVREP010000007">
    <property type="protein sequence ID" value="MDT0329206.1"/>
    <property type="molecule type" value="Genomic_DNA"/>
</dbReference>
<evidence type="ECO:0000313" key="3">
    <source>
        <dbReference type="Proteomes" id="UP001183390"/>
    </source>
</evidence>
<feature type="transmembrane region" description="Helical" evidence="1">
    <location>
        <begin position="35"/>
        <end position="53"/>
    </location>
</feature>
<proteinExistence type="predicted"/>
<protein>
    <recommendedName>
        <fullName evidence="4">DUF202 domain-containing protein</fullName>
    </recommendedName>
</protein>
<organism evidence="2 3">
    <name type="scientific">Nocardiopsis lambiniae</name>
    <dbReference type="NCBI Taxonomy" id="3075539"/>
    <lineage>
        <taxon>Bacteria</taxon>
        <taxon>Bacillati</taxon>
        <taxon>Actinomycetota</taxon>
        <taxon>Actinomycetes</taxon>
        <taxon>Streptosporangiales</taxon>
        <taxon>Nocardiopsidaceae</taxon>
        <taxon>Nocardiopsis</taxon>
    </lineage>
</organism>